<keyword evidence="14" id="KW-1185">Reference proteome</keyword>
<evidence type="ECO:0000256" key="5">
    <source>
        <dbReference type="ARBA" id="ARBA00022860"/>
    </source>
</evidence>
<evidence type="ECO:0000256" key="7">
    <source>
        <dbReference type="ARBA" id="ARBA00023239"/>
    </source>
</evidence>
<dbReference type="InterPro" id="IPR015424">
    <property type="entry name" value="PyrdxlP-dep_Trfase"/>
</dbReference>
<feature type="compositionally biased region" description="Polar residues" evidence="11">
    <location>
        <begin position="247"/>
        <end position="265"/>
    </location>
</feature>
<feature type="coiled-coil region" evidence="10">
    <location>
        <begin position="1045"/>
        <end position="1100"/>
    </location>
</feature>
<dbReference type="GO" id="GO:0004351">
    <property type="term" value="F:glutamate decarboxylase activity"/>
    <property type="evidence" value="ECO:0007669"/>
    <property type="project" value="UniProtKB-EC"/>
</dbReference>
<comment type="cofactor">
    <cofactor evidence="1 8 9">
        <name>pyridoxal 5'-phosphate</name>
        <dbReference type="ChEBI" id="CHEBI:597326"/>
    </cofactor>
</comment>
<reference evidence="13" key="1">
    <citation type="submission" date="2021-01" db="UniProtKB">
        <authorList>
            <consortium name="EnsemblPlants"/>
        </authorList>
    </citation>
    <scope>IDENTIFICATION</scope>
</reference>
<dbReference type="GO" id="GO:0006536">
    <property type="term" value="P:glutamate metabolic process"/>
    <property type="evidence" value="ECO:0007669"/>
    <property type="project" value="InterPro"/>
</dbReference>
<dbReference type="GO" id="GO:0030170">
    <property type="term" value="F:pyridoxal phosphate binding"/>
    <property type="evidence" value="ECO:0007669"/>
    <property type="project" value="InterPro"/>
</dbReference>
<dbReference type="PANTHER" id="PTHR34452">
    <property type="entry name" value="MYOSIN HEAVY CHAIN-RELATED PROTEIN"/>
    <property type="match status" value="1"/>
</dbReference>
<dbReference type="EnsemblPlants" id="Kaladp0071s0300.1.v1.1">
    <property type="protein sequence ID" value="Kaladp0071s0300.1.v1.1"/>
    <property type="gene ID" value="Kaladp0071s0300.v1.1"/>
</dbReference>
<keyword evidence="7 9" id="KW-0456">Lyase</keyword>
<dbReference type="Gramene" id="Kaladp0071s0300.1.v1.1">
    <property type="protein sequence ID" value="Kaladp0071s0300.1.v1.1"/>
    <property type="gene ID" value="Kaladp0071s0300.v1.1"/>
</dbReference>
<dbReference type="Gene3D" id="4.10.280.50">
    <property type="match status" value="1"/>
</dbReference>
<evidence type="ECO:0000313" key="13">
    <source>
        <dbReference type="EnsemblPlants" id="Kaladp0071s0300.1.v1.1"/>
    </source>
</evidence>
<protein>
    <recommendedName>
        <fullName evidence="3 9">Glutamate decarboxylase</fullName>
        <ecNumber evidence="3 9">4.1.1.15</ecNumber>
    </recommendedName>
</protein>
<evidence type="ECO:0000256" key="6">
    <source>
        <dbReference type="ARBA" id="ARBA00022898"/>
    </source>
</evidence>
<evidence type="ECO:0000256" key="10">
    <source>
        <dbReference type="SAM" id="Coils"/>
    </source>
</evidence>
<accession>A0A7N0UK29</accession>
<dbReference type="InterPro" id="IPR019448">
    <property type="entry name" value="NT-C2"/>
</dbReference>
<dbReference type="OMA" id="TEASYMR"/>
<dbReference type="Proteomes" id="UP000594263">
    <property type="component" value="Unplaced"/>
</dbReference>
<evidence type="ECO:0000256" key="3">
    <source>
        <dbReference type="ARBA" id="ARBA00012421"/>
    </source>
</evidence>
<keyword evidence="5" id="KW-0112">Calmodulin-binding</keyword>
<name>A0A7N0UK29_KALFE</name>
<evidence type="ECO:0000256" key="11">
    <source>
        <dbReference type="SAM" id="MobiDB-lite"/>
    </source>
</evidence>
<dbReference type="Gene3D" id="3.90.1150.160">
    <property type="match status" value="1"/>
</dbReference>
<feature type="coiled-coil region" evidence="10">
    <location>
        <begin position="746"/>
        <end position="794"/>
    </location>
</feature>
<dbReference type="InterPro" id="IPR010107">
    <property type="entry name" value="Glutamate_decarboxylase"/>
</dbReference>
<dbReference type="FunFam" id="3.40.640.10:FF:000022">
    <property type="entry name" value="Glutamate decarboxylase"/>
    <property type="match status" value="1"/>
</dbReference>
<organism evidence="13 14">
    <name type="scientific">Kalanchoe fedtschenkoi</name>
    <name type="common">Lavender scallops</name>
    <name type="synonym">South American air plant</name>
    <dbReference type="NCBI Taxonomy" id="63787"/>
    <lineage>
        <taxon>Eukaryota</taxon>
        <taxon>Viridiplantae</taxon>
        <taxon>Streptophyta</taxon>
        <taxon>Embryophyta</taxon>
        <taxon>Tracheophyta</taxon>
        <taxon>Spermatophyta</taxon>
        <taxon>Magnoliopsida</taxon>
        <taxon>eudicotyledons</taxon>
        <taxon>Gunneridae</taxon>
        <taxon>Pentapetalae</taxon>
        <taxon>Saxifragales</taxon>
        <taxon>Crassulaceae</taxon>
        <taxon>Kalanchoe</taxon>
    </lineage>
</organism>
<dbReference type="Pfam" id="PF00282">
    <property type="entry name" value="Pyridoxal_deC"/>
    <property type="match status" value="1"/>
</dbReference>
<feature type="coiled-coil region" evidence="10">
    <location>
        <begin position="476"/>
        <end position="595"/>
    </location>
</feature>
<feature type="region of interest" description="Disordered" evidence="11">
    <location>
        <begin position="242"/>
        <end position="268"/>
    </location>
</feature>
<keyword evidence="6 8" id="KW-0663">Pyridoxal phosphate</keyword>
<feature type="compositionally biased region" description="Polar residues" evidence="11">
    <location>
        <begin position="162"/>
        <end position="181"/>
    </location>
</feature>
<evidence type="ECO:0000256" key="8">
    <source>
        <dbReference type="PIRSR" id="PIRSR602129-50"/>
    </source>
</evidence>
<dbReference type="InterPro" id="IPR015421">
    <property type="entry name" value="PyrdxlP-dep_Trfase_major"/>
</dbReference>
<feature type="modified residue" description="N6-(pyridoxal phosphate)lysine" evidence="8">
    <location>
        <position position="1936"/>
    </location>
</feature>
<evidence type="ECO:0000256" key="4">
    <source>
        <dbReference type="ARBA" id="ARBA00022793"/>
    </source>
</evidence>
<comment type="catalytic activity">
    <reaction evidence="9">
        <text>L-glutamate + H(+) = 4-aminobutanoate + CO2</text>
        <dbReference type="Rhea" id="RHEA:17785"/>
        <dbReference type="ChEBI" id="CHEBI:15378"/>
        <dbReference type="ChEBI" id="CHEBI:16526"/>
        <dbReference type="ChEBI" id="CHEBI:29985"/>
        <dbReference type="ChEBI" id="CHEBI:59888"/>
        <dbReference type="EC" id="4.1.1.15"/>
    </reaction>
</comment>
<dbReference type="CDD" id="cd06450">
    <property type="entry name" value="DOPA_deC_like"/>
    <property type="match status" value="1"/>
</dbReference>
<dbReference type="PANTHER" id="PTHR34452:SF1">
    <property type="entry name" value="SPORULATION-SPECIFIC PROTEIN"/>
    <property type="match status" value="1"/>
</dbReference>
<proteinExistence type="inferred from homology"/>
<dbReference type="GO" id="GO:0005516">
    <property type="term" value="F:calmodulin binding"/>
    <property type="evidence" value="ECO:0007669"/>
    <property type="project" value="UniProtKB-KW"/>
</dbReference>
<dbReference type="SUPFAM" id="SSF53383">
    <property type="entry name" value="PLP-dependent transferases"/>
    <property type="match status" value="1"/>
</dbReference>
<dbReference type="Pfam" id="PF10358">
    <property type="entry name" value="NT-C2"/>
    <property type="match status" value="1"/>
</dbReference>
<evidence type="ECO:0000256" key="1">
    <source>
        <dbReference type="ARBA" id="ARBA00001933"/>
    </source>
</evidence>
<dbReference type="EC" id="4.1.1.15" evidence="3 9"/>
<evidence type="ECO:0000259" key="12">
    <source>
        <dbReference type="PROSITE" id="PS51840"/>
    </source>
</evidence>
<dbReference type="PROSITE" id="PS51840">
    <property type="entry name" value="C2_NT"/>
    <property type="match status" value="1"/>
</dbReference>
<dbReference type="NCBIfam" id="TIGR01788">
    <property type="entry name" value="Glu-decarb-GAD"/>
    <property type="match status" value="1"/>
</dbReference>
<evidence type="ECO:0000256" key="2">
    <source>
        <dbReference type="ARBA" id="ARBA00009533"/>
    </source>
</evidence>
<feature type="coiled-coil region" evidence="10">
    <location>
        <begin position="1226"/>
        <end position="1368"/>
    </location>
</feature>
<keyword evidence="4 9" id="KW-0210">Decarboxylase</keyword>
<dbReference type="InterPro" id="IPR002129">
    <property type="entry name" value="PyrdxlP-dep_de-COase"/>
</dbReference>
<comment type="similarity">
    <text evidence="2 9">Belongs to the group II decarboxylase family.</text>
</comment>
<evidence type="ECO:0000313" key="14">
    <source>
        <dbReference type="Proteomes" id="UP000594263"/>
    </source>
</evidence>
<sequence length="2161" mass="244844">MSRLAKWKVEKTKVKVVFRLQFHATHIPQTGWDKLFISFIPVDSGKATAKTTKANVRNGICKWGDPIYETTRLLQDAKTKQYDEKLYKLVIMMGTSRSNILGDATINLADYAEALKPSAVALPLHGCDFGTILNVTVQLLTSKTGFREFEQQRELTDKGVQRATNQNNTENGTGKASLSEENQNDQKDKVNARVRFKSQPKEIAAVEEIGVSEYADSAAGYDMSSNTSESLHAEKLDMCSSHEVESIKSTTSGDIGGHSSTQSPQVLKADSSEILRQASRDWVQGWSSDYSLDNELVIADEENSKLRGSLETAECNIIQLKSDVLLLQDYANELCSDTQQFANQLASEFASGQDLRKEVFMLKSECSQLKDDLEHLRAVKCSPLSERHTSDQNLQFQKIKLRWLEGLLFIENKVRELQNKACGGFQVEDLSFIRPDLEILLSALHDLRHITGSESGFQSPNADRFLSSGTDSPDVANALSDKIFELLRDLDDSKAEGQSLARKMDQMECYYEALIHELEENQKLMVAELHNVKTEHSTSVYALSVTKSQMETMHQDFSEQIAQYAQNRRELDELNKELEKRLTSSEAALKRARLNYSVAVDQLQKDLELLSLQIISMHQTNETLIKQAFPNPPQPCFLGDPETLQDIGASDAVQHLQHHYRGRGVRKQPVGRDMVLEDLRRSLQLQEQLYHKVDSEVCDMQQTNLELDIFATALRETLLEASGRVVWMNDEADKHSRQLVLAINSRELLMRRLQGTEEELQALNDFKISCISKCEEVDLQNRNLEAKLSGLASENHLLSQMIQESESTVMGFEVYKGKFEASDAERRNLENLLRQESIVNESLTNEISAMHEKLRYSETKCLEMASLRDEMSNTISFLEDKLRCMLQSYGQTYQDQTLSFPLEQPDKKLDTLDLRTLVALLESSENDASEKFLELMDEKKKLLKERESVVTSLNTKSSELLSLKKKFRNDLLDMHNSLEKYNASVQKIQLELELIAERTKPTTETEMVTDALLGDEIAQSLSQLEVQMQAIASRHDAFAIEVLALENIAEELDRSQRALSELMQENQLIKLTLQESSNQSVKLNAELEMVLETMSALQKEMYFERCHSGKLETQVVELTQKLSEMSSQLPYLEKKLQGLEAIAEKLVLSSVFEEKISALEDEFACGLSVLEGQLKDAMLENKDLAVKILALETTNEDIRCSRLIIDELAQKNAVMSKSLQERIDVTMQLEAEIASLKERSEDLNQKLNSERESRVQAESTVTNLTKENLTLIKSSHEKADECMKLEAELSRLIKKLEGLDHELNCTKDLKQKVESKSAELTCQLNEKNEQLLIFDQQNEALVQIGQQVVNLESEKLRLSLKLQNTEEHLSTREKVSAVADMEIHELHRLLLAEDVKLTFLNRQYESSFVELFKQLESSYGQNEVLNKNCLDLDTLVMECLAREASYVEYNSTLTSNLESMKSDLEASVVQNQILLESQNAMLVEIGQYKAKVSSLELSSLKDKNQRTGSMQKPCSSFKGSENQTDGLLLLNEMLSIQVLVLKSKLKEVLPQLTLLGSYKDEVSKLKVQCTELTQRLSEEIMKAEEFKSLSVHFKELKDRAEAQCARASEKNELEGRTMARQDSLRVAFIKEQCETQIQELKQQLSISKKHSDEMLWKLQDAINETESRKKSEVSYLKKIDELSSKILQLETELERAVSDKREKIINDELMLDGNPRLNLASFVTTWMEPECDKLIMAAINKNYVDMDEYPVTTELQNRCVNMIARLFNAPIEESEAAIGVGTIGSSEAIMLAGLAFKRKWQQKRREQGKPVDNPNIVTGANVQVCWEKFARYFEVELKEVKLKEGYYVMDPVQAVDMVDENTICVAAILGSTLTGEFEDVQLLNDLLTKKNDETGWDTPIHVDAASGGFIAPFLYPDLLWDFRLPLVKSINVSGHKYGLVYAGVGWVVWRTKEDLPEDLVFHINYLGADQPTFTLNFSKGSSQIIAQYYQFIRLGFEGYKNIMENCMMNARYLKERLDKTGRFDIVSKDVGVPLVAFSLKDSSNYTVFNISESLRKYGWIVPAYTMPPDAQDVAVLRVVIREDFSRSLTERLVADMDKVLQSLDALPIHIAEKVAVVTAKVADVVEGDGATEIIKTAIKSEGDISRYWKKLASSIKTSGVC</sequence>
<feature type="domain" description="C2 NT-type" evidence="12">
    <location>
        <begin position="6"/>
        <end position="141"/>
    </location>
</feature>
<feature type="region of interest" description="Disordered" evidence="11">
    <location>
        <begin position="154"/>
        <end position="194"/>
    </location>
</feature>
<dbReference type="FunFam" id="3.90.1150.160:FF:000001">
    <property type="entry name" value="Glutamate decarboxylase"/>
    <property type="match status" value="1"/>
</dbReference>
<evidence type="ECO:0000256" key="9">
    <source>
        <dbReference type="RuleBase" id="RU361171"/>
    </source>
</evidence>
<keyword evidence="10" id="KW-0175">Coiled coil</keyword>
<dbReference type="Gene3D" id="3.40.640.10">
    <property type="entry name" value="Type I PLP-dependent aspartate aminotransferase-like (Major domain)"/>
    <property type="match status" value="1"/>
</dbReference>